<evidence type="ECO:0000313" key="3">
    <source>
        <dbReference type="Proteomes" id="UP000605676"/>
    </source>
</evidence>
<gene>
    <name evidence="2" type="ORF">JIV24_00385</name>
</gene>
<sequence length="173" mass="19329">MKKIVSIVLLAISIIACNSSSKKNTSESDVKSIQTVSVDNLLAKADGLVEKTIKVKGHVTHTCKHSGKRCFLVGDNEQFTIRIEAGGKITGFNRDLVGNTIEVEGILKERQLSKEYIDQMEHEVNEKAKEDGTAETCATEMSNIKDMRAWMKSNNKDHYSIYFVEGLNYEVVE</sequence>
<proteinExistence type="predicted"/>
<accession>A0ABS1HE54</accession>
<evidence type="ECO:0000313" key="2">
    <source>
        <dbReference type="EMBL" id="MBK3515775.1"/>
    </source>
</evidence>
<protein>
    <recommendedName>
        <fullName evidence="4">Lipoprotein</fullName>
    </recommendedName>
</protein>
<feature type="signal peptide" evidence="1">
    <location>
        <begin position="1"/>
        <end position="18"/>
    </location>
</feature>
<dbReference type="PROSITE" id="PS51257">
    <property type="entry name" value="PROKAR_LIPOPROTEIN"/>
    <property type="match status" value="1"/>
</dbReference>
<dbReference type="RefSeq" id="WP_200463006.1">
    <property type="nucleotide sequence ID" value="NZ_JAENRR010000001.1"/>
</dbReference>
<reference evidence="2 3" key="1">
    <citation type="submission" date="2021-01" db="EMBL/GenBank/DDBJ databases">
        <title>Carboxyliciviraga sp.nov., isolated from coastal sediments.</title>
        <authorList>
            <person name="Lu D."/>
            <person name="Zhang T."/>
        </authorList>
    </citation>
    <scope>NUCLEOTIDE SEQUENCE [LARGE SCALE GENOMIC DNA]</scope>
    <source>
        <strain evidence="2 3">N1Y132</strain>
    </source>
</reference>
<dbReference type="EMBL" id="JAENRR010000001">
    <property type="protein sequence ID" value="MBK3515775.1"/>
    <property type="molecule type" value="Genomic_DNA"/>
</dbReference>
<dbReference type="Proteomes" id="UP000605676">
    <property type="component" value="Unassembled WGS sequence"/>
</dbReference>
<organism evidence="2 3">
    <name type="scientific">Carboxylicivirga marina</name>
    <dbReference type="NCBI Taxonomy" id="2800988"/>
    <lineage>
        <taxon>Bacteria</taxon>
        <taxon>Pseudomonadati</taxon>
        <taxon>Bacteroidota</taxon>
        <taxon>Bacteroidia</taxon>
        <taxon>Marinilabiliales</taxon>
        <taxon>Marinilabiliaceae</taxon>
        <taxon>Carboxylicivirga</taxon>
    </lineage>
</organism>
<keyword evidence="3" id="KW-1185">Reference proteome</keyword>
<name>A0ABS1HE54_9BACT</name>
<evidence type="ECO:0008006" key="4">
    <source>
        <dbReference type="Google" id="ProtNLM"/>
    </source>
</evidence>
<feature type="chain" id="PRO_5046308551" description="Lipoprotein" evidence="1">
    <location>
        <begin position="19"/>
        <end position="173"/>
    </location>
</feature>
<comment type="caution">
    <text evidence="2">The sequence shown here is derived from an EMBL/GenBank/DDBJ whole genome shotgun (WGS) entry which is preliminary data.</text>
</comment>
<keyword evidence="1" id="KW-0732">Signal</keyword>
<evidence type="ECO:0000256" key="1">
    <source>
        <dbReference type="SAM" id="SignalP"/>
    </source>
</evidence>